<evidence type="ECO:0000256" key="11">
    <source>
        <dbReference type="ARBA" id="ARBA00023242"/>
    </source>
</evidence>
<dbReference type="PROSITE" id="PS00028">
    <property type="entry name" value="ZINC_FINGER_C2H2_1"/>
    <property type="match status" value="2"/>
</dbReference>
<dbReference type="PANTHER" id="PTHR40626:SF13">
    <property type="entry name" value="RESPIRATION FACTOR 2-RELATED"/>
    <property type="match status" value="1"/>
</dbReference>
<keyword evidence="8" id="KW-0805">Transcription regulation</keyword>
<keyword evidence="9" id="KW-0843">Virulence</keyword>
<accession>A0A8J8WG48</accession>
<dbReference type="FunFam" id="3.30.160.60:FF:000243">
    <property type="entry name" value="Probable transcription factor steA"/>
    <property type="match status" value="1"/>
</dbReference>
<dbReference type="PROSITE" id="PS50157">
    <property type="entry name" value="ZINC_FINGER_C2H2_2"/>
    <property type="match status" value="2"/>
</dbReference>
<evidence type="ECO:0000256" key="12">
    <source>
        <dbReference type="PROSITE-ProRule" id="PRU00042"/>
    </source>
</evidence>
<reference evidence="15" key="1">
    <citation type="journal article" date="2020" name="Front. Microbiol.">
        <title>Gene regulatory networks of Penicillium echinulatum 2HH and Penicillium oxalicum 114-2 inferred by a computational biology approach.</title>
        <authorList>
            <person name="Lenz A.R."/>
            <person name="Galan-Vasquez E."/>
            <person name="Balbinot E."/>
            <person name="De Abreu F.P."/>
            <person name="De Oliveira N.S."/>
            <person name="Da Rosa L.O."/>
            <person name="De Avila E Silva S."/>
            <person name="Camassola M."/>
            <person name="Dillon A.J.P."/>
            <person name="Perez-Rueda E."/>
        </authorList>
    </citation>
    <scope>NUCLEOTIDE SEQUENCE</scope>
    <source>
        <strain evidence="15">S1M29</strain>
    </source>
</reference>
<evidence type="ECO:0000259" key="14">
    <source>
        <dbReference type="PROSITE" id="PS50157"/>
    </source>
</evidence>
<feature type="compositionally biased region" description="Basic residues" evidence="13">
    <location>
        <begin position="402"/>
        <end position="412"/>
    </location>
</feature>
<proteinExistence type="predicted"/>
<dbReference type="Proteomes" id="UP000631181">
    <property type="component" value="Unassembled WGS sequence"/>
</dbReference>
<feature type="domain" description="C2H2-type" evidence="14">
    <location>
        <begin position="470"/>
        <end position="498"/>
    </location>
</feature>
<dbReference type="GO" id="GO:0008270">
    <property type="term" value="F:zinc ion binding"/>
    <property type="evidence" value="ECO:0007669"/>
    <property type="project" value="UniProtKB-KW"/>
</dbReference>
<protein>
    <submittedName>
        <fullName evidence="15">Stress response element-binding protein</fullName>
    </submittedName>
</protein>
<keyword evidence="7" id="KW-0862">Zinc</keyword>
<organism evidence="15 16">
    <name type="scientific">Penicillium ucsense</name>
    <dbReference type="NCBI Taxonomy" id="2839758"/>
    <lineage>
        <taxon>Eukaryota</taxon>
        <taxon>Fungi</taxon>
        <taxon>Dikarya</taxon>
        <taxon>Ascomycota</taxon>
        <taxon>Pezizomycotina</taxon>
        <taxon>Eurotiomycetes</taxon>
        <taxon>Eurotiomycetidae</taxon>
        <taxon>Eurotiales</taxon>
        <taxon>Aspergillaceae</taxon>
        <taxon>Penicillium</taxon>
    </lineage>
</organism>
<dbReference type="PANTHER" id="PTHR40626">
    <property type="entry name" value="MIP31509P"/>
    <property type="match status" value="1"/>
</dbReference>
<dbReference type="EMBL" id="WIWV01000127">
    <property type="protein sequence ID" value="KAF7713243.1"/>
    <property type="molecule type" value="Genomic_DNA"/>
</dbReference>
<dbReference type="InterPro" id="IPR013087">
    <property type="entry name" value="Znf_C2H2_type"/>
</dbReference>
<evidence type="ECO:0000256" key="10">
    <source>
        <dbReference type="ARBA" id="ARBA00023163"/>
    </source>
</evidence>
<dbReference type="InterPro" id="IPR051059">
    <property type="entry name" value="VerF-like"/>
</dbReference>
<gene>
    <name evidence="15" type="ORF">PECM_001348</name>
</gene>
<dbReference type="Gene3D" id="3.30.160.60">
    <property type="entry name" value="Classic Zinc Finger"/>
    <property type="match status" value="2"/>
</dbReference>
<dbReference type="OrthoDB" id="654211at2759"/>
<evidence type="ECO:0000256" key="8">
    <source>
        <dbReference type="ARBA" id="ARBA00023015"/>
    </source>
</evidence>
<dbReference type="SMART" id="SM00355">
    <property type="entry name" value="ZnF_C2H2"/>
    <property type="match status" value="2"/>
</dbReference>
<feature type="compositionally biased region" description="Polar residues" evidence="13">
    <location>
        <begin position="286"/>
        <end position="302"/>
    </location>
</feature>
<feature type="region of interest" description="Disordered" evidence="13">
    <location>
        <begin position="393"/>
        <end position="464"/>
    </location>
</feature>
<evidence type="ECO:0000256" key="2">
    <source>
        <dbReference type="ARBA" id="ARBA00004496"/>
    </source>
</evidence>
<dbReference type="AlphaFoldDB" id="A0A8J8WG48"/>
<keyword evidence="5" id="KW-0677">Repeat</keyword>
<keyword evidence="16" id="KW-1185">Reference proteome</keyword>
<keyword evidence="3" id="KW-0963">Cytoplasm</keyword>
<keyword evidence="10" id="KW-0804">Transcription</keyword>
<evidence type="ECO:0000313" key="15">
    <source>
        <dbReference type="EMBL" id="KAF7713243.1"/>
    </source>
</evidence>
<feature type="region of interest" description="Disordered" evidence="13">
    <location>
        <begin position="557"/>
        <end position="579"/>
    </location>
</feature>
<dbReference type="GO" id="GO:0005634">
    <property type="term" value="C:nucleus"/>
    <property type="evidence" value="ECO:0007669"/>
    <property type="project" value="UniProtKB-SubCell"/>
</dbReference>
<evidence type="ECO:0000256" key="1">
    <source>
        <dbReference type="ARBA" id="ARBA00004123"/>
    </source>
</evidence>
<evidence type="ECO:0000256" key="9">
    <source>
        <dbReference type="ARBA" id="ARBA00023026"/>
    </source>
</evidence>
<comment type="caution">
    <text evidence="15">The sequence shown here is derived from an EMBL/GenBank/DDBJ whole genome shotgun (WGS) entry which is preliminary data.</text>
</comment>
<dbReference type="GO" id="GO:0000981">
    <property type="term" value="F:DNA-binding transcription factor activity, RNA polymerase II-specific"/>
    <property type="evidence" value="ECO:0007669"/>
    <property type="project" value="InterPro"/>
</dbReference>
<feature type="region of interest" description="Disordered" evidence="13">
    <location>
        <begin position="286"/>
        <end position="306"/>
    </location>
</feature>
<evidence type="ECO:0000256" key="7">
    <source>
        <dbReference type="ARBA" id="ARBA00022833"/>
    </source>
</evidence>
<evidence type="ECO:0000256" key="4">
    <source>
        <dbReference type="ARBA" id="ARBA00022723"/>
    </source>
</evidence>
<keyword evidence="6 12" id="KW-0863">Zinc-finger</keyword>
<evidence type="ECO:0000256" key="6">
    <source>
        <dbReference type="ARBA" id="ARBA00022771"/>
    </source>
</evidence>
<keyword evidence="11" id="KW-0539">Nucleus</keyword>
<feature type="domain" description="C2H2-type" evidence="14">
    <location>
        <begin position="499"/>
        <end position="526"/>
    </location>
</feature>
<comment type="subcellular location">
    <subcellularLocation>
        <location evidence="2">Cytoplasm</location>
    </subcellularLocation>
    <subcellularLocation>
        <location evidence="1">Nucleus</location>
    </subcellularLocation>
</comment>
<evidence type="ECO:0000313" key="16">
    <source>
        <dbReference type="Proteomes" id="UP000631181"/>
    </source>
</evidence>
<dbReference type="FunFam" id="3.30.160.60:FF:000141">
    <property type="entry name" value="C2H2 zinc finger protein"/>
    <property type="match status" value="1"/>
</dbReference>
<dbReference type="GO" id="GO:0000978">
    <property type="term" value="F:RNA polymerase II cis-regulatory region sequence-specific DNA binding"/>
    <property type="evidence" value="ECO:0007669"/>
    <property type="project" value="InterPro"/>
</dbReference>
<dbReference type="InterPro" id="IPR036236">
    <property type="entry name" value="Znf_C2H2_sf"/>
</dbReference>
<evidence type="ECO:0000256" key="13">
    <source>
        <dbReference type="SAM" id="MobiDB-lite"/>
    </source>
</evidence>
<evidence type="ECO:0000256" key="5">
    <source>
        <dbReference type="ARBA" id="ARBA00022737"/>
    </source>
</evidence>
<name>A0A8J8WG48_9EURO</name>
<dbReference type="GO" id="GO:0000785">
    <property type="term" value="C:chromatin"/>
    <property type="evidence" value="ECO:0007669"/>
    <property type="project" value="TreeGrafter"/>
</dbReference>
<dbReference type="GO" id="GO:0005737">
    <property type="term" value="C:cytoplasm"/>
    <property type="evidence" value="ECO:0007669"/>
    <property type="project" value="UniProtKB-SubCell"/>
</dbReference>
<evidence type="ECO:0000256" key="3">
    <source>
        <dbReference type="ARBA" id="ARBA00022490"/>
    </source>
</evidence>
<dbReference type="SUPFAM" id="SSF57667">
    <property type="entry name" value="beta-beta-alpha zinc fingers"/>
    <property type="match status" value="1"/>
</dbReference>
<dbReference type="Pfam" id="PF00096">
    <property type="entry name" value="zf-C2H2"/>
    <property type="match status" value="2"/>
</dbReference>
<keyword evidence="4" id="KW-0479">Metal-binding</keyword>
<sequence>MDSTYPVNSTPVQNQSTFGYFADSTSQQGHYGSQPQDMSYFGQMPYSGQQCAEPQPIYSTQPVMNMHQMATTNAFRGAAGLSLTPIASPQPSQIKPAIFVQQGSPALMPIDTRFINGEMYTFPSTPPLSTSGSSVSSPPSANGSLNTPVHESFFCFDKVEGVKEGCETDVHTELLASSDWSRCDSPPMTPVFIHPPSLVASQTDLLSATSCPSLSPSPSPVPSEFFSHSQALTVDSVSAITSNFCDPRQLTVEPSVNVHAPQDLPPLPTLTCDEETPRAVLGSASVTLPVNENPSPSFTASTDDPLGSLPAFDSFSDLDSDDELNRLVEFHPATNAAYLGGKRQRLGQYMIEDDGFLSEHSLEDSDDHDGFVPNGLPAFEWSESDLHQIDEIDETAQPEAKSKKRGSRKSCRKNSDVEMEDEPAKPIARTHSECSGPSVGSPCTDSEAAPVSVNRRGRKQSLTDDPSKTFVCTLCSRRFRRQEHLKRHYRSLHTQDKPFECNECGKKFSRSDNLAQHARTHGGGSIVMGVLDPSEAGMSFDDQRDAGALGQVMYEAAQPTEFEESSGTDRRALKKRKRD</sequence>